<sequence length="126" mass="14441">MAASVARKLVPFIIPRVTWIPKSTSTSWKPLSSRTAQSGFILQRDNYPKHKSKLLTKSFHDNIVPLLLWLSRSPDFNPIEDLWDILELQVEDPVAHREHEKFTKLTTAEKARSHSVKCHKPSCGNI</sequence>
<organism evidence="1 2">
    <name type="scientific">Teladorsagia circumcincta</name>
    <name type="common">Brown stomach worm</name>
    <name type="synonym">Ostertagia circumcincta</name>
    <dbReference type="NCBI Taxonomy" id="45464"/>
    <lineage>
        <taxon>Eukaryota</taxon>
        <taxon>Metazoa</taxon>
        <taxon>Ecdysozoa</taxon>
        <taxon>Nematoda</taxon>
        <taxon>Chromadorea</taxon>
        <taxon>Rhabditida</taxon>
        <taxon>Rhabditina</taxon>
        <taxon>Rhabditomorpha</taxon>
        <taxon>Strongyloidea</taxon>
        <taxon>Trichostrongylidae</taxon>
        <taxon>Teladorsagia</taxon>
    </lineage>
</organism>
<evidence type="ECO:0000313" key="2">
    <source>
        <dbReference type="Proteomes" id="UP000230423"/>
    </source>
</evidence>
<name>A0A2G9UYP4_TELCI</name>
<dbReference type="Gene3D" id="3.30.420.10">
    <property type="entry name" value="Ribonuclease H-like superfamily/Ribonuclease H"/>
    <property type="match status" value="1"/>
</dbReference>
<accession>A0A2G9UYP4</accession>
<dbReference type="OrthoDB" id="5410741at2759"/>
<keyword evidence="2" id="KW-1185">Reference proteome</keyword>
<protein>
    <recommendedName>
        <fullName evidence="3">Tc1-like transposase DDE domain-containing protein</fullName>
    </recommendedName>
</protein>
<dbReference type="Proteomes" id="UP000230423">
    <property type="component" value="Unassembled WGS sequence"/>
</dbReference>
<dbReference type="InterPro" id="IPR036397">
    <property type="entry name" value="RNaseH_sf"/>
</dbReference>
<dbReference type="AlphaFoldDB" id="A0A2G9UYP4"/>
<evidence type="ECO:0008006" key="3">
    <source>
        <dbReference type="Google" id="ProtNLM"/>
    </source>
</evidence>
<gene>
    <name evidence="1" type="ORF">TELCIR_02609</name>
</gene>
<reference evidence="1 2" key="1">
    <citation type="submission" date="2015-09" db="EMBL/GenBank/DDBJ databases">
        <title>Draft genome of the parasitic nematode Teladorsagia circumcincta isolate WARC Sus (inbred).</title>
        <authorList>
            <person name="Mitreva M."/>
        </authorList>
    </citation>
    <scope>NUCLEOTIDE SEQUENCE [LARGE SCALE GENOMIC DNA]</scope>
    <source>
        <strain evidence="1 2">S</strain>
    </source>
</reference>
<evidence type="ECO:0000313" key="1">
    <source>
        <dbReference type="EMBL" id="PIO75345.1"/>
    </source>
</evidence>
<dbReference type="GO" id="GO:0003676">
    <property type="term" value="F:nucleic acid binding"/>
    <property type="evidence" value="ECO:0007669"/>
    <property type="project" value="InterPro"/>
</dbReference>
<proteinExistence type="predicted"/>
<dbReference type="EMBL" id="KZ345151">
    <property type="protein sequence ID" value="PIO75345.1"/>
    <property type="molecule type" value="Genomic_DNA"/>
</dbReference>